<feature type="compositionally biased region" description="Polar residues" evidence="1">
    <location>
        <begin position="324"/>
        <end position="336"/>
    </location>
</feature>
<evidence type="ECO:0000256" key="1">
    <source>
        <dbReference type="SAM" id="MobiDB-lite"/>
    </source>
</evidence>
<dbReference type="AlphaFoldDB" id="R7SGI3"/>
<feature type="region of interest" description="Disordered" evidence="1">
    <location>
        <begin position="323"/>
        <end position="345"/>
    </location>
</feature>
<dbReference type="Proteomes" id="UP000053630">
    <property type="component" value="Unassembled WGS sequence"/>
</dbReference>
<sequence length="523" mass="58231">MSEQPKAHTDNPKLVKGDEGRSLVVARLSTREFDHGDTDVTGSGEDSSDEEGSESSGSGTDSSGTTFSSVVVYDSGTDDGLDDEGEETRASKKVMEYLRRINHLIKPDDSDPTYARNMKRRLRRSLSEVLTRDVSGDPVTTRTRLTVQYKVILALAINQAEMIKNTVERDRQMDDTHGRLLDLEAIQLGKALTAQNNIALRTLLDRSLRGLFDAVCQLELMDTSSAEPEVMIKARLAKMLGNQGTLSSKGFLGYVKRRYGSPTSNGLNELRVKLTSKVEALNNQIIFSQAQLDNSITGEEGYKEVIQNAKAFITALQNELGRLSASSSPNTETSVSAAKKHSMDMKDHENRIAVRTEHIQQAAVIQAQLREEITTKSRQRYYLERGRSMLLDPKVVDELFVVHRNAIRVAGNNAAHFNNDSEWLQKAAVAVHSYVGEYSGVLECILHAMQTKGDGFSDVFHISEDEESAEPGTSRKHHTQKHQSESSSSRKEQSRKRKQARHTEELGNEGDATRRKKKARQNP</sequence>
<feature type="region of interest" description="Disordered" evidence="1">
    <location>
        <begin position="1"/>
        <end position="88"/>
    </location>
</feature>
<dbReference type="GeneID" id="18677370"/>
<feature type="compositionally biased region" description="Basic residues" evidence="1">
    <location>
        <begin position="514"/>
        <end position="523"/>
    </location>
</feature>
<reference evidence="3" key="1">
    <citation type="journal article" date="2012" name="Science">
        <title>The Paleozoic origin of enzymatic lignin decomposition reconstructed from 31 fungal genomes.</title>
        <authorList>
            <person name="Floudas D."/>
            <person name="Binder M."/>
            <person name="Riley R."/>
            <person name="Barry K."/>
            <person name="Blanchette R.A."/>
            <person name="Henrissat B."/>
            <person name="Martinez A.T."/>
            <person name="Otillar R."/>
            <person name="Spatafora J.W."/>
            <person name="Yadav J.S."/>
            <person name="Aerts A."/>
            <person name="Benoit I."/>
            <person name="Boyd A."/>
            <person name="Carlson A."/>
            <person name="Copeland A."/>
            <person name="Coutinho P.M."/>
            <person name="de Vries R.P."/>
            <person name="Ferreira P."/>
            <person name="Findley K."/>
            <person name="Foster B."/>
            <person name="Gaskell J."/>
            <person name="Glotzer D."/>
            <person name="Gorecki P."/>
            <person name="Heitman J."/>
            <person name="Hesse C."/>
            <person name="Hori C."/>
            <person name="Igarashi K."/>
            <person name="Jurgens J.A."/>
            <person name="Kallen N."/>
            <person name="Kersten P."/>
            <person name="Kohler A."/>
            <person name="Kuees U."/>
            <person name="Kumar T.K.A."/>
            <person name="Kuo A."/>
            <person name="LaButti K."/>
            <person name="Larrondo L.F."/>
            <person name="Lindquist E."/>
            <person name="Ling A."/>
            <person name="Lombard V."/>
            <person name="Lucas S."/>
            <person name="Lundell T."/>
            <person name="Martin R."/>
            <person name="McLaughlin D.J."/>
            <person name="Morgenstern I."/>
            <person name="Morin E."/>
            <person name="Murat C."/>
            <person name="Nagy L.G."/>
            <person name="Nolan M."/>
            <person name="Ohm R.A."/>
            <person name="Patyshakuliyeva A."/>
            <person name="Rokas A."/>
            <person name="Ruiz-Duenas F.J."/>
            <person name="Sabat G."/>
            <person name="Salamov A."/>
            <person name="Samejima M."/>
            <person name="Schmutz J."/>
            <person name="Slot J.C."/>
            <person name="St John F."/>
            <person name="Stenlid J."/>
            <person name="Sun H."/>
            <person name="Sun S."/>
            <person name="Syed K."/>
            <person name="Tsang A."/>
            <person name="Wiebenga A."/>
            <person name="Young D."/>
            <person name="Pisabarro A."/>
            <person name="Eastwood D.C."/>
            <person name="Martin F."/>
            <person name="Cullen D."/>
            <person name="Grigoriev I.V."/>
            <person name="Hibbett D.S."/>
        </authorList>
    </citation>
    <scope>NUCLEOTIDE SEQUENCE [LARGE SCALE GENOMIC DNA]</scope>
    <source>
        <strain evidence="3">MF3/22</strain>
    </source>
</reference>
<protein>
    <submittedName>
        <fullName evidence="2">Uncharacterized protein</fullName>
    </submittedName>
</protein>
<dbReference type="KEGG" id="fme:FOMMEDRAFT_171652"/>
<accession>R7SGI3</accession>
<dbReference type="EMBL" id="JH718683">
    <property type="protein sequence ID" value="EJC97407.1"/>
    <property type="molecule type" value="Genomic_DNA"/>
</dbReference>
<feature type="compositionally biased region" description="Basic and acidic residues" evidence="1">
    <location>
        <begin position="1"/>
        <end position="21"/>
    </location>
</feature>
<organism evidence="2 3">
    <name type="scientific">Fomitiporia mediterranea (strain MF3/22)</name>
    <name type="common">Grapevine white-rot fungus</name>
    <dbReference type="NCBI Taxonomy" id="694068"/>
    <lineage>
        <taxon>Eukaryota</taxon>
        <taxon>Fungi</taxon>
        <taxon>Dikarya</taxon>
        <taxon>Basidiomycota</taxon>
        <taxon>Agaricomycotina</taxon>
        <taxon>Agaricomycetes</taxon>
        <taxon>Hymenochaetales</taxon>
        <taxon>Hymenochaetaceae</taxon>
        <taxon>Fomitiporia</taxon>
    </lineage>
</organism>
<gene>
    <name evidence="2" type="ORF">FOMMEDRAFT_171652</name>
</gene>
<name>R7SGI3_FOMME</name>
<feature type="compositionally biased region" description="Basic and acidic residues" evidence="1">
    <location>
        <begin position="482"/>
        <end position="492"/>
    </location>
</feature>
<feature type="compositionally biased region" description="Low complexity" evidence="1">
    <location>
        <begin position="54"/>
        <end position="75"/>
    </location>
</feature>
<evidence type="ECO:0000313" key="3">
    <source>
        <dbReference type="Proteomes" id="UP000053630"/>
    </source>
</evidence>
<dbReference type="RefSeq" id="XP_007272330.1">
    <property type="nucleotide sequence ID" value="XM_007272268.1"/>
</dbReference>
<keyword evidence="3" id="KW-1185">Reference proteome</keyword>
<feature type="compositionally biased region" description="Basic and acidic residues" evidence="1">
    <location>
        <begin position="29"/>
        <end position="38"/>
    </location>
</feature>
<proteinExistence type="predicted"/>
<feature type="compositionally biased region" description="Acidic residues" evidence="1">
    <location>
        <begin position="76"/>
        <end position="86"/>
    </location>
</feature>
<feature type="region of interest" description="Disordered" evidence="1">
    <location>
        <begin position="465"/>
        <end position="523"/>
    </location>
</feature>
<evidence type="ECO:0000313" key="2">
    <source>
        <dbReference type="EMBL" id="EJC97407.1"/>
    </source>
</evidence>